<feature type="binding site" evidence="7">
    <location>
        <position position="141"/>
    </location>
    <ligand>
        <name>a 1,2-diacyl-sn-glycero-3-phospho-(1'-sn-glycerol)</name>
        <dbReference type="ChEBI" id="CHEBI:64716"/>
    </ligand>
</feature>
<dbReference type="UniPathway" id="UPA00664"/>
<dbReference type="eggNOG" id="COG0682">
    <property type="taxonomic scope" value="Bacteria"/>
</dbReference>
<dbReference type="PANTHER" id="PTHR30589:SF0">
    <property type="entry name" value="PHOSPHATIDYLGLYCEROL--PROLIPOPROTEIN DIACYLGLYCERYL TRANSFERASE"/>
    <property type="match status" value="1"/>
</dbReference>
<feature type="transmembrane region" description="Helical" evidence="7">
    <location>
        <begin position="94"/>
        <end position="115"/>
    </location>
</feature>
<evidence type="ECO:0000256" key="3">
    <source>
        <dbReference type="ARBA" id="ARBA00022679"/>
    </source>
</evidence>
<feature type="compositionally biased region" description="Low complexity" evidence="8">
    <location>
        <begin position="295"/>
        <end position="333"/>
    </location>
</feature>
<evidence type="ECO:0000256" key="1">
    <source>
        <dbReference type="ARBA" id="ARBA00007150"/>
    </source>
</evidence>
<evidence type="ECO:0000256" key="7">
    <source>
        <dbReference type="HAMAP-Rule" id="MF_01147"/>
    </source>
</evidence>
<organism evidence="9 10">
    <name type="scientific">Candidatus Protofrankia datiscae</name>
    <dbReference type="NCBI Taxonomy" id="2716812"/>
    <lineage>
        <taxon>Bacteria</taxon>
        <taxon>Bacillati</taxon>
        <taxon>Actinomycetota</taxon>
        <taxon>Actinomycetes</taxon>
        <taxon>Frankiales</taxon>
        <taxon>Frankiaceae</taxon>
        <taxon>Protofrankia</taxon>
    </lineage>
</organism>
<dbReference type="STRING" id="656024.FsymDg_2815"/>
<keyword evidence="6 7" id="KW-0472">Membrane</keyword>
<keyword evidence="10" id="KW-1185">Reference proteome</keyword>
<keyword evidence="3 7" id="KW-0808">Transferase</keyword>
<gene>
    <name evidence="7" type="primary">lgt</name>
    <name evidence="9" type="ordered locus">FsymDg_2815</name>
</gene>
<dbReference type="GO" id="GO:0005886">
    <property type="term" value="C:plasma membrane"/>
    <property type="evidence" value="ECO:0007669"/>
    <property type="project" value="UniProtKB-SubCell"/>
</dbReference>
<feature type="compositionally biased region" description="Low complexity" evidence="8">
    <location>
        <begin position="266"/>
        <end position="281"/>
    </location>
</feature>
<dbReference type="KEGG" id="fsy:FsymDg_2815"/>
<dbReference type="HAMAP" id="MF_01147">
    <property type="entry name" value="Lgt"/>
    <property type="match status" value="1"/>
</dbReference>
<dbReference type="PANTHER" id="PTHR30589">
    <property type="entry name" value="PROLIPOPROTEIN DIACYLGLYCERYL TRANSFERASE"/>
    <property type="match status" value="1"/>
</dbReference>
<dbReference type="NCBIfam" id="TIGR00544">
    <property type="entry name" value="lgt"/>
    <property type="match status" value="1"/>
</dbReference>
<feature type="transmembrane region" description="Helical" evidence="7">
    <location>
        <begin position="21"/>
        <end position="38"/>
    </location>
</feature>
<dbReference type="Pfam" id="PF01790">
    <property type="entry name" value="LGT"/>
    <property type="match status" value="1"/>
</dbReference>
<keyword evidence="4 7" id="KW-0812">Transmembrane</keyword>
<feature type="region of interest" description="Disordered" evidence="8">
    <location>
        <begin position="266"/>
        <end position="375"/>
    </location>
</feature>
<proteinExistence type="inferred from homology"/>
<name>F8B5R3_9ACTN</name>
<accession>F8B5R3</accession>
<dbReference type="EC" id="2.5.1.145" evidence="7"/>
<feature type="transmembrane region" description="Helical" evidence="7">
    <location>
        <begin position="50"/>
        <end position="74"/>
    </location>
</feature>
<dbReference type="GO" id="GO:0042158">
    <property type="term" value="P:lipoprotein biosynthetic process"/>
    <property type="evidence" value="ECO:0007669"/>
    <property type="project" value="UniProtKB-UniRule"/>
</dbReference>
<reference evidence="9 10" key="1">
    <citation type="submission" date="2011-05" db="EMBL/GenBank/DDBJ databases">
        <title>Complete sequence of chromosome of Frankia symbiont of Datisca glomerata.</title>
        <authorList>
            <consortium name="US DOE Joint Genome Institute"/>
            <person name="Lucas S."/>
            <person name="Han J."/>
            <person name="Lapidus A."/>
            <person name="Cheng J.-F."/>
            <person name="Goodwin L."/>
            <person name="Pitluck S."/>
            <person name="Peters L."/>
            <person name="Mikhailova N."/>
            <person name="Chertkov O."/>
            <person name="Teshima H."/>
            <person name="Han C."/>
            <person name="Tapia R."/>
            <person name="Land M."/>
            <person name="Hauser L."/>
            <person name="Kyrpides N."/>
            <person name="Ivanova N."/>
            <person name="Pagani I."/>
            <person name="Berry A."/>
            <person name="Pawlowski K."/>
            <person name="Persson T."/>
            <person name="Vanden Heuvel B."/>
            <person name="Benson D."/>
            <person name="Woyke T."/>
        </authorList>
    </citation>
    <scope>NUCLEOTIDE SEQUENCE [LARGE SCALE GENOMIC DNA]</scope>
    <source>
        <strain evidence="10">4085684</strain>
    </source>
</reference>
<keyword evidence="2 7" id="KW-1003">Cell membrane</keyword>
<sequence length="375" mass="38291">MVLAAIPSPSTGILYVGPVPLRGYTLTIIVGIVIATVITGRRLRARGQPAYLATDVAGWAVPFGIVGARVYHVVTSPDAYFGAGGDPVDILRVWHGGLGIWGAVAGGALGVWLACRRRGVGFGLFADAAAPGLALAQAVGRVGNWFNQELYGRPTDLPWALRIDPEHQRVAGESLYHPTFLYEALWNVGVAGILLWVDRHHRLGRGKLFALYVLLYTAGRAWIEALRIDEAHTFLGVRLNDWTSLVVFAAAALALVFLRAPVDPPAAAETPADDPSAGPSPSAAPGPGPSPGPVAGPAAASSEPPSRPSAASGDAAAQANGPDGESDAGSAAAEGGGPDGEAGPARPDTAPPGVPGALPGVESAVPATSEPSDRP</sequence>
<protein>
    <recommendedName>
        <fullName evidence="7">Phosphatidylglycerol--prolipoprotein diacylglyceryl transferase</fullName>
        <ecNumber evidence="7">2.5.1.145</ecNumber>
    </recommendedName>
</protein>
<dbReference type="HOGENOM" id="CLU_013386_2_2_11"/>
<evidence type="ECO:0000313" key="10">
    <source>
        <dbReference type="Proteomes" id="UP000001549"/>
    </source>
</evidence>
<keyword evidence="9" id="KW-0449">Lipoprotein</keyword>
<evidence type="ECO:0000256" key="2">
    <source>
        <dbReference type="ARBA" id="ARBA00022475"/>
    </source>
</evidence>
<dbReference type="EMBL" id="CP002801">
    <property type="protein sequence ID" value="AEH10151.1"/>
    <property type="molecule type" value="Genomic_DNA"/>
</dbReference>
<comment type="pathway">
    <text evidence="7">Protein modification; lipoprotein biosynthesis (diacylglyceryl transfer).</text>
</comment>
<comment type="subcellular location">
    <subcellularLocation>
        <location evidence="7">Cell membrane</location>
        <topology evidence="7">Multi-pass membrane protein</topology>
    </subcellularLocation>
</comment>
<dbReference type="InterPro" id="IPR001640">
    <property type="entry name" value="Lgt"/>
</dbReference>
<dbReference type="AlphaFoldDB" id="F8B5R3"/>
<feature type="transmembrane region" description="Helical" evidence="7">
    <location>
        <begin position="180"/>
        <end position="197"/>
    </location>
</feature>
<evidence type="ECO:0000256" key="4">
    <source>
        <dbReference type="ARBA" id="ARBA00022692"/>
    </source>
</evidence>
<keyword evidence="5 7" id="KW-1133">Transmembrane helix</keyword>
<evidence type="ECO:0000256" key="6">
    <source>
        <dbReference type="ARBA" id="ARBA00023136"/>
    </source>
</evidence>
<evidence type="ECO:0000256" key="8">
    <source>
        <dbReference type="SAM" id="MobiDB-lite"/>
    </source>
</evidence>
<evidence type="ECO:0000256" key="5">
    <source>
        <dbReference type="ARBA" id="ARBA00022989"/>
    </source>
</evidence>
<comment type="function">
    <text evidence="7">Catalyzes the transfer of the diacylglyceryl group from phosphatidylglycerol to the sulfhydryl group of the N-terminal cysteine of a prolipoprotein, the first step in the formation of mature lipoproteins.</text>
</comment>
<dbReference type="GO" id="GO:0008961">
    <property type="term" value="F:phosphatidylglycerol-prolipoprotein diacylglyceryl transferase activity"/>
    <property type="evidence" value="ECO:0007669"/>
    <property type="project" value="UniProtKB-UniRule"/>
</dbReference>
<dbReference type="Proteomes" id="UP000001549">
    <property type="component" value="Chromosome"/>
</dbReference>
<comment type="similarity">
    <text evidence="1 7">Belongs to the Lgt family.</text>
</comment>
<evidence type="ECO:0000313" key="9">
    <source>
        <dbReference type="EMBL" id="AEH10151.1"/>
    </source>
</evidence>
<dbReference type="PROSITE" id="PS01311">
    <property type="entry name" value="LGT"/>
    <property type="match status" value="1"/>
</dbReference>
<comment type="catalytic activity">
    <reaction evidence="7">
        <text>L-cysteinyl-[prolipoprotein] + a 1,2-diacyl-sn-glycero-3-phospho-(1'-sn-glycerol) = an S-1,2-diacyl-sn-glyceryl-L-cysteinyl-[prolipoprotein] + sn-glycerol 1-phosphate + H(+)</text>
        <dbReference type="Rhea" id="RHEA:56712"/>
        <dbReference type="Rhea" id="RHEA-COMP:14679"/>
        <dbReference type="Rhea" id="RHEA-COMP:14680"/>
        <dbReference type="ChEBI" id="CHEBI:15378"/>
        <dbReference type="ChEBI" id="CHEBI:29950"/>
        <dbReference type="ChEBI" id="CHEBI:57685"/>
        <dbReference type="ChEBI" id="CHEBI:64716"/>
        <dbReference type="ChEBI" id="CHEBI:140658"/>
        <dbReference type="EC" id="2.5.1.145"/>
    </reaction>
</comment>
<dbReference type="RefSeq" id="WP_013874058.1">
    <property type="nucleotide sequence ID" value="NC_015656.1"/>
</dbReference>
<feature type="compositionally biased region" description="Pro residues" evidence="8">
    <location>
        <begin position="282"/>
        <end position="294"/>
    </location>
</feature>
<feature type="transmembrane region" description="Helical" evidence="7">
    <location>
        <begin position="209"/>
        <end position="228"/>
    </location>
</feature>
<feature type="transmembrane region" description="Helical" evidence="7">
    <location>
        <begin position="240"/>
        <end position="258"/>
    </location>
</feature>
<feature type="transmembrane region" description="Helical" evidence="7">
    <location>
        <begin position="122"/>
        <end position="140"/>
    </location>
</feature>